<dbReference type="PANTHER" id="PTHR15615">
    <property type="match status" value="1"/>
</dbReference>
<dbReference type="PANTHER" id="PTHR15615:SF108">
    <property type="entry name" value="PROTEIN CNPPD1"/>
    <property type="match status" value="1"/>
</dbReference>
<dbReference type="EMBL" id="UIVS01000004">
    <property type="protein sequence ID" value="SVP95044.1"/>
    <property type="molecule type" value="Genomic_DNA"/>
</dbReference>
<protein>
    <submittedName>
        <fullName evidence="1">Cyclin-related protein, putative</fullName>
    </submittedName>
</protein>
<organism evidence="1">
    <name type="scientific">Theileria annulata</name>
    <dbReference type="NCBI Taxonomy" id="5874"/>
    <lineage>
        <taxon>Eukaryota</taxon>
        <taxon>Sar</taxon>
        <taxon>Alveolata</taxon>
        <taxon>Apicomplexa</taxon>
        <taxon>Aconoidasida</taxon>
        <taxon>Piroplasmida</taxon>
        <taxon>Theileriidae</taxon>
        <taxon>Theileria</taxon>
    </lineage>
</organism>
<evidence type="ECO:0000313" key="1">
    <source>
        <dbReference type="EMBL" id="SVP94261.1"/>
    </source>
</evidence>
<dbReference type="VEuPathDB" id="PiroplasmaDB:TA07820"/>
<dbReference type="SUPFAM" id="SSF47954">
    <property type="entry name" value="Cyclin-like"/>
    <property type="match status" value="1"/>
</dbReference>
<dbReference type="InterPro" id="IPR013922">
    <property type="entry name" value="Cyclin_PHO80-like"/>
</dbReference>
<dbReference type="InterPro" id="IPR036915">
    <property type="entry name" value="Cyclin-like_sf"/>
</dbReference>
<sequence>MDCAVRAVSDDFIRTLGVVLTKIVSDVVPEYGSISCFNSINAPPISDYLVRIARYVNCSNECFVLALVYIDRIMKIHKFSVSVLNIHRLLITSVMLAAKFSDDVYYSNSFYAQVGGIKVAEMNLLEAQFLMLIKYQLFVNAKDYENCRKGVESSSNKIYTIPLLSQNNTNKNTNHNFNSTKLKYSNNNTLFNTNNSVFNTNNNTLFNTNNSVFNTNNTVFNSNNSVYNTNKTLFNTNNTLYNSNNNGVFNTNNNSVYNSNNTVYGTNNSKVYNNSTFNGINGYSNGYTSSKSLHDDLYNKLQLNKENNCRYNAADSNKGKAYNLYGYNNTVGHNYNALNYNTLNHNINQNPIHHNTTNRNNVNHNVKPEPINCYGSGFNQYSGYDYSSAFKNDDDYLITREKLSLSNYIYDFGAENRFARTESALTVSTSASDTQETPDEATLRDRETFRTKFDECEAFVNALETRFKDTLKKKSSSNVGTVQQLTLINLKNDW</sequence>
<dbReference type="AlphaFoldDB" id="A0A3B0ND41"/>
<dbReference type="GO" id="GO:0019901">
    <property type="term" value="F:protein kinase binding"/>
    <property type="evidence" value="ECO:0007669"/>
    <property type="project" value="InterPro"/>
</dbReference>
<dbReference type="Pfam" id="PF08613">
    <property type="entry name" value="Cyclin"/>
    <property type="match status" value="1"/>
</dbReference>
<gene>
    <name evidence="1" type="ORF">TAT_000326300</name>
    <name evidence="2" type="ORF">TAV_000326100</name>
</gene>
<dbReference type="EMBL" id="UIVT01000004">
    <property type="protein sequence ID" value="SVP94261.1"/>
    <property type="molecule type" value="Genomic_DNA"/>
</dbReference>
<proteinExistence type="predicted"/>
<reference evidence="1" key="1">
    <citation type="submission" date="2018-07" db="EMBL/GenBank/DDBJ databases">
        <authorList>
            <person name="Quirk P.G."/>
            <person name="Krulwich T.A."/>
        </authorList>
    </citation>
    <scope>NUCLEOTIDE SEQUENCE</scope>
    <source>
        <strain evidence="1">Anand</strain>
    </source>
</reference>
<dbReference type="CDD" id="cd20558">
    <property type="entry name" value="CYCLIN_ScPCL7-like"/>
    <property type="match status" value="1"/>
</dbReference>
<dbReference type="Gene3D" id="1.10.472.10">
    <property type="entry name" value="Cyclin-like"/>
    <property type="match status" value="1"/>
</dbReference>
<evidence type="ECO:0000313" key="2">
    <source>
        <dbReference type="EMBL" id="SVP95044.1"/>
    </source>
</evidence>
<name>A0A3B0ND41_THEAN</name>
<accession>A0A3B0ND41</accession>